<dbReference type="InterPro" id="IPR011096">
    <property type="entry name" value="FTP_domain"/>
</dbReference>
<evidence type="ECO:0000313" key="15">
    <source>
        <dbReference type="EMBL" id="MCX7569648.1"/>
    </source>
</evidence>
<dbReference type="InterPro" id="IPR001570">
    <property type="entry name" value="Peptidase_M4_C_domain"/>
</dbReference>
<accession>A0ABT3X101</accession>
<dbReference type="Pfam" id="PF07504">
    <property type="entry name" value="FTP"/>
    <property type="match status" value="1"/>
</dbReference>
<dbReference type="Gene3D" id="1.10.390.10">
    <property type="entry name" value="Neutral Protease Domain 2"/>
    <property type="match status" value="1"/>
</dbReference>
<dbReference type="PANTHER" id="PTHR33794:SF1">
    <property type="entry name" value="BACILLOLYSIN"/>
    <property type="match status" value="1"/>
</dbReference>
<dbReference type="PANTHER" id="PTHR33794">
    <property type="entry name" value="BACILLOLYSIN"/>
    <property type="match status" value="1"/>
</dbReference>
<dbReference type="InterPro" id="IPR023612">
    <property type="entry name" value="Peptidase_M4"/>
</dbReference>
<keyword evidence="9" id="KW-0865">Zymogen</keyword>
<dbReference type="Gene3D" id="3.10.170.10">
    <property type="match status" value="1"/>
</dbReference>
<keyword evidence="8 10" id="KW-0482">Metalloprotease</keyword>
<dbReference type="Proteomes" id="UP001208017">
    <property type="component" value="Unassembled WGS sequence"/>
</dbReference>
<dbReference type="InterPro" id="IPR027268">
    <property type="entry name" value="Peptidase_M4/M1_CTD_sf"/>
</dbReference>
<keyword evidence="10" id="KW-0964">Secreted</keyword>
<reference evidence="15 16" key="1">
    <citation type="submission" date="2022-11" db="EMBL/GenBank/DDBJ databases">
        <title>Study of microbial diversity in lake waters.</title>
        <authorList>
            <person name="Zhang J."/>
        </authorList>
    </citation>
    <scope>NUCLEOTIDE SEQUENCE [LARGE SCALE GENOMIC DNA]</scope>
    <source>
        <strain evidence="15 16">DT12</strain>
    </source>
</reference>
<feature type="domain" description="Peptidase M4" evidence="11">
    <location>
        <begin position="215"/>
        <end position="363"/>
    </location>
</feature>
<name>A0ABT3X101_9BACL</name>
<evidence type="ECO:0000256" key="2">
    <source>
        <dbReference type="ARBA" id="ARBA00009388"/>
    </source>
</evidence>
<feature type="domain" description="FTP" evidence="14">
    <location>
        <begin position="77"/>
        <end position="125"/>
    </location>
</feature>
<keyword evidence="3 10" id="KW-0645">Protease</keyword>
<dbReference type="InterPro" id="IPR025711">
    <property type="entry name" value="PepSY"/>
</dbReference>
<dbReference type="Pfam" id="PF03413">
    <property type="entry name" value="PepSY"/>
    <property type="match status" value="1"/>
</dbReference>
<dbReference type="PRINTS" id="PR00730">
    <property type="entry name" value="THERMOLYSIN"/>
</dbReference>
<dbReference type="SUPFAM" id="SSF55486">
    <property type="entry name" value="Metalloproteases ('zincins'), catalytic domain"/>
    <property type="match status" value="1"/>
</dbReference>
<dbReference type="Gene3D" id="3.10.450.40">
    <property type="match status" value="1"/>
</dbReference>
<dbReference type="EMBL" id="JAPMLT010000002">
    <property type="protein sequence ID" value="MCX7569648.1"/>
    <property type="molecule type" value="Genomic_DNA"/>
</dbReference>
<evidence type="ECO:0000259" key="11">
    <source>
        <dbReference type="Pfam" id="PF01447"/>
    </source>
</evidence>
<keyword evidence="5 10" id="KW-0732">Signal</keyword>
<feature type="domain" description="PepSY" evidence="13">
    <location>
        <begin position="139"/>
        <end position="205"/>
    </location>
</feature>
<evidence type="ECO:0000313" key="16">
    <source>
        <dbReference type="Proteomes" id="UP001208017"/>
    </source>
</evidence>
<evidence type="ECO:0000256" key="7">
    <source>
        <dbReference type="ARBA" id="ARBA00022833"/>
    </source>
</evidence>
<protein>
    <recommendedName>
        <fullName evidence="10">Neutral metalloproteinase</fullName>
        <ecNumber evidence="10">3.4.24.-</ecNumber>
    </recommendedName>
</protein>
<sequence>MNKKLVATLVLSSLAASAFAFNAGAANDKQVLKDEQGNVHNVVGKLGKLSGKTAEERAMNALDSVKGEFGYAKAAGNFKVKKSSTDDQGITHTKLDQTINGLKVFGSEAIVHEANGELQGVTADFKALTANTDKASLASQDAIAKAVAHTGFTGELSEAAQSELLYFPQDGQAKLAYKIGVRYLGADEAGNWQIFVDAVSGDILDAINKIEHVVGTGTGVLGDTKSINTTLRNGLYYLEDQTKYMYTQKGSTIKTNDFRNGTGTQTLMSDSDNVWNTTSQRAGVDAHYYAGKVYDYYYNTLGRNSYDGLGRTIISGVHYSTNYNNAFWNGTQMTYGDGDGTTFRPLSGALDVVAHELTHAVTDYSADLVYSYQSGALNESWSDAMASVIDSNDWLIGEDVYTPNTAGDALRSMSDPNAYGDPDHMSEYVNTSSDNGGVHTNSGIPNKAFYNFATAIGSRDVAGKVWYRALTSYMTSSTNFSGARSATLQACAALYGSNSSYYTALQNAWTAVGI</sequence>
<evidence type="ECO:0000259" key="13">
    <source>
        <dbReference type="Pfam" id="PF03413"/>
    </source>
</evidence>
<comment type="function">
    <text evidence="10">Extracellular zinc metalloprotease.</text>
</comment>
<evidence type="ECO:0000256" key="4">
    <source>
        <dbReference type="ARBA" id="ARBA00022723"/>
    </source>
</evidence>
<feature type="signal peptide" evidence="10">
    <location>
        <begin position="1"/>
        <end position="20"/>
    </location>
</feature>
<evidence type="ECO:0000256" key="8">
    <source>
        <dbReference type="ARBA" id="ARBA00023049"/>
    </source>
</evidence>
<evidence type="ECO:0000256" key="9">
    <source>
        <dbReference type="ARBA" id="ARBA00023145"/>
    </source>
</evidence>
<evidence type="ECO:0000259" key="12">
    <source>
        <dbReference type="Pfam" id="PF02868"/>
    </source>
</evidence>
<organism evidence="15 16">
    <name type="scientific">Tumebacillus lacus</name>
    <dbReference type="NCBI Taxonomy" id="2995335"/>
    <lineage>
        <taxon>Bacteria</taxon>
        <taxon>Bacillati</taxon>
        <taxon>Bacillota</taxon>
        <taxon>Bacilli</taxon>
        <taxon>Bacillales</taxon>
        <taxon>Alicyclobacillaceae</taxon>
        <taxon>Tumebacillus</taxon>
    </lineage>
</organism>
<evidence type="ECO:0000256" key="5">
    <source>
        <dbReference type="ARBA" id="ARBA00022729"/>
    </source>
</evidence>
<proteinExistence type="inferred from homology"/>
<comment type="subcellular location">
    <subcellularLocation>
        <location evidence="10">Secreted</location>
    </subcellularLocation>
</comment>
<comment type="caution">
    <text evidence="15">The sequence shown here is derived from an EMBL/GenBank/DDBJ whole genome shotgun (WGS) entry which is preliminary data.</text>
</comment>
<evidence type="ECO:0000256" key="6">
    <source>
        <dbReference type="ARBA" id="ARBA00022801"/>
    </source>
</evidence>
<dbReference type="Pfam" id="PF02868">
    <property type="entry name" value="Peptidase_M4_C"/>
    <property type="match status" value="1"/>
</dbReference>
<evidence type="ECO:0000259" key="14">
    <source>
        <dbReference type="Pfam" id="PF07504"/>
    </source>
</evidence>
<dbReference type="EC" id="3.4.24.-" evidence="10"/>
<keyword evidence="6 10" id="KW-0378">Hydrolase</keyword>
<dbReference type="Pfam" id="PF01447">
    <property type="entry name" value="Peptidase_M4"/>
    <property type="match status" value="1"/>
</dbReference>
<feature type="chain" id="PRO_5044983313" description="Neutral metalloproteinase" evidence="10">
    <location>
        <begin position="21"/>
        <end position="514"/>
    </location>
</feature>
<keyword evidence="16" id="KW-1185">Reference proteome</keyword>
<dbReference type="RefSeq" id="WP_267150883.1">
    <property type="nucleotide sequence ID" value="NZ_JAPMLT010000002.1"/>
</dbReference>
<feature type="domain" description="Peptidase M4 C-terminal" evidence="12">
    <location>
        <begin position="366"/>
        <end position="514"/>
    </location>
</feature>
<gene>
    <name evidence="15" type="ORF">OS242_06700</name>
</gene>
<keyword evidence="4" id="KW-0479">Metal-binding</keyword>
<evidence type="ECO:0000256" key="10">
    <source>
        <dbReference type="RuleBase" id="RU366073"/>
    </source>
</evidence>
<evidence type="ECO:0000256" key="1">
    <source>
        <dbReference type="ARBA" id="ARBA00001947"/>
    </source>
</evidence>
<dbReference type="InterPro" id="IPR013856">
    <property type="entry name" value="Peptidase_M4_domain"/>
</dbReference>
<dbReference type="Gene3D" id="3.10.450.490">
    <property type="match status" value="1"/>
</dbReference>
<comment type="cofactor">
    <cofactor evidence="1 10">
        <name>Zn(2+)</name>
        <dbReference type="ChEBI" id="CHEBI:29105"/>
    </cofactor>
</comment>
<keyword evidence="7 10" id="KW-0862">Zinc</keyword>
<evidence type="ECO:0000256" key="3">
    <source>
        <dbReference type="ARBA" id="ARBA00022670"/>
    </source>
</evidence>
<comment type="similarity">
    <text evidence="2 10">Belongs to the peptidase M4 family.</text>
</comment>
<dbReference type="InterPro" id="IPR050728">
    <property type="entry name" value="Zinc_Metalloprotease_M4"/>
</dbReference>
<dbReference type="CDD" id="cd09597">
    <property type="entry name" value="M4_TLP"/>
    <property type="match status" value="1"/>
</dbReference>